<comment type="caution">
    <text evidence="2">The sequence shown here is derived from an EMBL/GenBank/DDBJ whole genome shotgun (WGS) entry which is preliminary data.</text>
</comment>
<organism evidence="2 3">
    <name type="scientific">Portunus trituberculatus</name>
    <name type="common">Swimming crab</name>
    <name type="synonym">Neptunus trituberculatus</name>
    <dbReference type="NCBI Taxonomy" id="210409"/>
    <lineage>
        <taxon>Eukaryota</taxon>
        <taxon>Metazoa</taxon>
        <taxon>Ecdysozoa</taxon>
        <taxon>Arthropoda</taxon>
        <taxon>Crustacea</taxon>
        <taxon>Multicrustacea</taxon>
        <taxon>Malacostraca</taxon>
        <taxon>Eumalacostraca</taxon>
        <taxon>Eucarida</taxon>
        <taxon>Decapoda</taxon>
        <taxon>Pleocyemata</taxon>
        <taxon>Brachyura</taxon>
        <taxon>Eubrachyura</taxon>
        <taxon>Portunoidea</taxon>
        <taxon>Portunidae</taxon>
        <taxon>Portuninae</taxon>
        <taxon>Portunus</taxon>
    </lineage>
</organism>
<keyword evidence="3" id="KW-1185">Reference proteome</keyword>
<feature type="region of interest" description="Disordered" evidence="1">
    <location>
        <begin position="172"/>
        <end position="191"/>
    </location>
</feature>
<feature type="compositionally biased region" description="Low complexity" evidence="1">
    <location>
        <begin position="302"/>
        <end position="318"/>
    </location>
</feature>
<dbReference type="EMBL" id="VSRR010005025">
    <property type="protein sequence ID" value="MPC41363.1"/>
    <property type="molecule type" value="Genomic_DNA"/>
</dbReference>
<gene>
    <name evidence="2" type="ORF">E2C01_034952</name>
</gene>
<sequence length="371" mass="41166">MRALGSEGFESCPRSECRLGFLTRGNGFLAVVILHRPLPISGFSFKLRQRFGGRDYYQLKQALITGFSKTSDSYRVDFRSTKIKVGQNYQQFASQLGRYFDTSLVFSQIGQNYQEFATQLGRYFDTSLESSPKYLQSLIADPTQPKRIPHRGELTQKSQVTPLADKRLPRSDVITGETGGHIRPNYPKNPRAFKDQAVSGGAYKVRSRWQIIWGGLISFLWFGASYDAPTILAGPAPPERHSKFATVLIGNIQNAVDLPAARILQDAYGPKTIPEQSREKLTLVGKSETISNYPITPSVVPSSATRSSTTQDSSRTSACLTRAREGEYGLLHPLFLPGVTCGHLYQGNFCCEAETDLRSCSGQVCTIVLRL</sequence>
<feature type="region of interest" description="Disordered" evidence="1">
    <location>
        <begin position="299"/>
        <end position="318"/>
    </location>
</feature>
<accession>A0A5B7F8E6</accession>
<dbReference type="Proteomes" id="UP000324222">
    <property type="component" value="Unassembled WGS sequence"/>
</dbReference>
<evidence type="ECO:0000313" key="2">
    <source>
        <dbReference type="EMBL" id="MPC41363.1"/>
    </source>
</evidence>
<evidence type="ECO:0000256" key="1">
    <source>
        <dbReference type="SAM" id="MobiDB-lite"/>
    </source>
</evidence>
<proteinExistence type="predicted"/>
<reference evidence="2 3" key="1">
    <citation type="submission" date="2019-05" db="EMBL/GenBank/DDBJ databases">
        <title>Another draft genome of Portunus trituberculatus and its Hox gene families provides insights of decapod evolution.</title>
        <authorList>
            <person name="Jeong J.-H."/>
            <person name="Song I."/>
            <person name="Kim S."/>
            <person name="Choi T."/>
            <person name="Kim D."/>
            <person name="Ryu S."/>
            <person name="Kim W."/>
        </authorList>
    </citation>
    <scope>NUCLEOTIDE SEQUENCE [LARGE SCALE GENOMIC DNA]</scope>
    <source>
        <tissue evidence="2">Muscle</tissue>
    </source>
</reference>
<dbReference type="AlphaFoldDB" id="A0A5B7F8E6"/>
<protein>
    <submittedName>
        <fullName evidence="2">Uncharacterized protein</fullName>
    </submittedName>
</protein>
<evidence type="ECO:0000313" key="3">
    <source>
        <dbReference type="Proteomes" id="UP000324222"/>
    </source>
</evidence>
<name>A0A5B7F8E6_PORTR</name>